<sequence>MRTLGEDGRRDRRDALVLDDGTAVRFRAVDPGDAQALQRLHARCSGRSIELRFFGPLGELPDKKAARLSRAEGADRLALAALDPDGGEEIAAVVRFEREEGGEAAEYAALVEDRWQGLGLGRALTERLVGAARGRGVRCLYALVTPGNERMVRLLRGLGLPTRRCREGGAERLEVDLRGSEGVDGSADERLSRQRRA</sequence>
<gene>
    <name evidence="3" type="ORF">AVDCRST_MAG05-1785</name>
</gene>
<dbReference type="AlphaFoldDB" id="A0A6J4S955"/>
<dbReference type="Gene3D" id="3.40.630.30">
    <property type="match status" value="1"/>
</dbReference>
<evidence type="ECO:0000313" key="3">
    <source>
        <dbReference type="EMBL" id="CAA9489381.1"/>
    </source>
</evidence>
<organism evidence="3">
    <name type="scientific">uncultured Rubrobacteraceae bacterium</name>
    <dbReference type="NCBI Taxonomy" id="349277"/>
    <lineage>
        <taxon>Bacteria</taxon>
        <taxon>Bacillati</taxon>
        <taxon>Actinomycetota</taxon>
        <taxon>Rubrobacteria</taxon>
        <taxon>Rubrobacterales</taxon>
        <taxon>Rubrobacteraceae</taxon>
        <taxon>environmental samples</taxon>
    </lineage>
</organism>
<dbReference type="PROSITE" id="PS51186">
    <property type="entry name" value="GNAT"/>
    <property type="match status" value="1"/>
</dbReference>
<reference evidence="3" key="1">
    <citation type="submission" date="2020-02" db="EMBL/GenBank/DDBJ databases">
        <authorList>
            <person name="Meier V. D."/>
        </authorList>
    </citation>
    <scope>NUCLEOTIDE SEQUENCE</scope>
    <source>
        <strain evidence="3">AVDCRST_MAG05</strain>
    </source>
</reference>
<evidence type="ECO:0000256" key="1">
    <source>
        <dbReference type="SAM" id="MobiDB-lite"/>
    </source>
</evidence>
<feature type="domain" description="N-acetyltransferase" evidence="2">
    <location>
        <begin position="24"/>
        <end position="178"/>
    </location>
</feature>
<proteinExistence type="predicted"/>
<evidence type="ECO:0000259" key="2">
    <source>
        <dbReference type="PROSITE" id="PS51186"/>
    </source>
</evidence>
<name>A0A6J4S955_9ACTN</name>
<dbReference type="Pfam" id="PF00583">
    <property type="entry name" value="Acetyltransf_1"/>
    <property type="match status" value="1"/>
</dbReference>
<accession>A0A6J4S955</accession>
<dbReference type="EMBL" id="CADCVM010000194">
    <property type="protein sequence ID" value="CAA9489381.1"/>
    <property type="molecule type" value="Genomic_DNA"/>
</dbReference>
<dbReference type="GO" id="GO:0016747">
    <property type="term" value="F:acyltransferase activity, transferring groups other than amino-acyl groups"/>
    <property type="evidence" value="ECO:0007669"/>
    <property type="project" value="InterPro"/>
</dbReference>
<feature type="region of interest" description="Disordered" evidence="1">
    <location>
        <begin position="176"/>
        <end position="197"/>
    </location>
</feature>
<dbReference type="SUPFAM" id="SSF55729">
    <property type="entry name" value="Acyl-CoA N-acyltransferases (Nat)"/>
    <property type="match status" value="1"/>
</dbReference>
<protein>
    <recommendedName>
        <fullName evidence="2">N-acetyltransferase domain-containing protein</fullName>
    </recommendedName>
</protein>
<dbReference type="InterPro" id="IPR000182">
    <property type="entry name" value="GNAT_dom"/>
</dbReference>
<dbReference type="InterPro" id="IPR016181">
    <property type="entry name" value="Acyl_CoA_acyltransferase"/>
</dbReference>